<name>A0A330HL90_9HYPH</name>
<accession>A0A330HL90</accession>
<proteinExistence type="predicted"/>
<dbReference type="GO" id="GO:0003677">
    <property type="term" value="F:DNA binding"/>
    <property type="evidence" value="ECO:0007669"/>
    <property type="project" value="InterPro"/>
</dbReference>
<dbReference type="CDD" id="cd00093">
    <property type="entry name" value="HTH_XRE"/>
    <property type="match status" value="1"/>
</dbReference>
<dbReference type="OrthoDB" id="8404757at2"/>
<comment type="caution">
    <text evidence="3">The sequence shown here is derived from an EMBL/GenBank/DDBJ whole genome shotgun (WGS) entry which is preliminary data.</text>
</comment>
<evidence type="ECO:0000259" key="2">
    <source>
        <dbReference type="PROSITE" id="PS50943"/>
    </source>
</evidence>
<evidence type="ECO:0000313" key="4">
    <source>
        <dbReference type="Proteomes" id="UP000251558"/>
    </source>
</evidence>
<organism evidence="3 4">
    <name type="scientific">Mesorhizobium hawassense</name>
    <dbReference type="NCBI Taxonomy" id="1209954"/>
    <lineage>
        <taxon>Bacteria</taxon>
        <taxon>Pseudomonadati</taxon>
        <taxon>Pseudomonadota</taxon>
        <taxon>Alphaproteobacteria</taxon>
        <taxon>Hyphomicrobiales</taxon>
        <taxon>Phyllobacteriaceae</taxon>
        <taxon>Mesorhizobium</taxon>
    </lineage>
</organism>
<dbReference type="AlphaFoldDB" id="A0A330HL90"/>
<dbReference type="InterPro" id="IPR010982">
    <property type="entry name" value="Lambda_DNA-bd_dom_sf"/>
</dbReference>
<gene>
    <name evidence="3" type="ORF">DPM33_17840</name>
</gene>
<dbReference type="Proteomes" id="UP000251558">
    <property type="component" value="Unassembled WGS sequence"/>
</dbReference>
<reference evidence="3 4" key="2">
    <citation type="submission" date="2018-07" db="EMBL/GenBank/DDBJ databases">
        <title>Diversity of Mesorhizobium strains in Brazil.</title>
        <authorList>
            <person name="Helene L.C.F."/>
            <person name="Dall'Agnol R."/>
            <person name="Delamuta J.R.M."/>
            <person name="Hungria M."/>
        </authorList>
    </citation>
    <scope>NUCLEOTIDE SEQUENCE [LARGE SCALE GENOMIC DNA]</scope>
    <source>
        <strain evidence="3 4">AC99b</strain>
    </source>
</reference>
<protein>
    <submittedName>
        <fullName evidence="3">Transcriptional regulator</fullName>
    </submittedName>
</protein>
<evidence type="ECO:0000313" key="3">
    <source>
        <dbReference type="EMBL" id="RAZ89441.1"/>
    </source>
</evidence>
<feature type="domain" description="HTH cro/C1-type" evidence="2">
    <location>
        <begin position="33"/>
        <end position="87"/>
    </location>
</feature>
<feature type="compositionally biased region" description="Polar residues" evidence="1">
    <location>
        <begin position="1"/>
        <end position="13"/>
    </location>
</feature>
<reference evidence="4" key="1">
    <citation type="submission" date="2018-06" db="EMBL/GenBank/DDBJ databases">
        <authorList>
            <person name="Helene L.C."/>
            <person name="Dall'Agnol R."/>
            <person name="Delamuta J.R."/>
            <person name="Hungria M."/>
        </authorList>
    </citation>
    <scope>NUCLEOTIDE SEQUENCE [LARGE SCALE GENOMIC DNA]</scope>
    <source>
        <strain evidence="4">AC99b</strain>
    </source>
</reference>
<dbReference type="PROSITE" id="PS50943">
    <property type="entry name" value="HTH_CROC1"/>
    <property type="match status" value="1"/>
</dbReference>
<dbReference type="SMART" id="SM00530">
    <property type="entry name" value="HTH_XRE"/>
    <property type="match status" value="1"/>
</dbReference>
<keyword evidence="4" id="KW-1185">Reference proteome</keyword>
<evidence type="ECO:0000256" key="1">
    <source>
        <dbReference type="SAM" id="MobiDB-lite"/>
    </source>
</evidence>
<dbReference type="Gene3D" id="1.10.260.40">
    <property type="entry name" value="lambda repressor-like DNA-binding domains"/>
    <property type="match status" value="1"/>
</dbReference>
<dbReference type="EMBL" id="QMBP01000008">
    <property type="protein sequence ID" value="RAZ89441.1"/>
    <property type="molecule type" value="Genomic_DNA"/>
</dbReference>
<dbReference type="InterPro" id="IPR001387">
    <property type="entry name" value="Cro/C1-type_HTH"/>
</dbReference>
<sequence length="164" mass="18111">MLKPQRSSPSQAAQKPKAGRDPHPADVRVGRRIATVRVQSDVSQAQLARSIGITFQQLQKYETARNRVSASMLYEIGRSLGVPVSRFFEGLPENGESGHESSHLPVDERIGFIASAEGRRLIERLVRLPPRVRARVSALIAAIGEEFTPQCDEDQADRRRTGTG</sequence>
<feature type="region of interest" description="Disordered" evidence="1">
    <location>
        <begin position="1"/>
        <end position="26"/>
    </location>
</feature>
<dbReference type="Pfam" id="PF01381">
    <property type="entry name" value="HTH_3"/>
    <property type="match status" value="1"/>
</dbReference>
<dbReference type="SUPFAM" id="SSF47413">
    <property type="entry name" value="lambda repressor-like DNA-binding domains"/>
    <property type="match status" value="1"/>
</dbReference>